<accession>G3ANI2</accession>
<evidence type="ECO:0000256" key="7">
    <source>
        <dbReference type="ARBA" id="ARBA00035190"/>
    </source>
</evidence>
<sequence length="279" mass="32526">MRSVWVTRASIARAYSTQVQPVISSTLLLSRNPIITQEPSSFEKQFYKYQNELWRRLMWTFPSWFFFKPGTVAEQKYRKLNKPATPDNPNIEFPRGRPELRHNRDRRFKQTISVPKSYEDKKGETNAASETDDLARKIVPNSRITEADLKKDLASLERKLSRTLYLIIKEKGSNTWKFPNFNVPTNAEEVSGLHVVAEEGLYKIGGEKINYFNVSNTPCHVFNNLQENKKEYFIKSHILSGIFEPQESVAEFNWLSKEELKDVLPAEYYQDVSHLLNNV</sequence>
<dbReference type="OMA" id="HPFENAF"/>
<dbReference type="AlphaFoldDB" id="G3ANI2"/>
<dbReference type="PANTHER" id="PTHR13124">
    <property type="entry name" value="39S RIBOSOMAL PROTEIN L46, MITOCHONDRIAL PRECURSOR-RELATED"/>
    <property type="match status" value="1"/>
</dbReference>
<dbReference type="Gene3D" id="3.90.79.10">
    <property type="entry name" value="Nucleoside Triphosphate Pyrophosphohydrolase"/>
    <property type="match status" value="1"/>
</dbReference>
<dbReference type="Proteomes" id="UP000000709">
    <property type="component" value="Unassembled WGS sequence"/>
</dbReference>
<dbReference type="InterPro" id="IPR021757">
    <property type="entry name" value="Ribosomal_mL46_N"/>
</dbReference>
<feature type="region of interest" description="Disordered" evidence="8">
    <location>
        <begin position="114"/>
        <end position="134"/>
    </location>
</feature>
<keyword evidence="4" id="KW-0689">Ribosomal protein</keyword>
<evidence type="ECO:0000256" key="8">
    <source>
        <dbReference type="SAM" id="MobiDB-lite"/>
    </source>
</evidence>
<evidence type="ECO:0000256" key="3">
    <source>
        <dbReference type="ARBA" id="ARBA00022946"/>
    </source>
</evidence>
<keyword evidence="6" id="KW-0687">Ribonucleoprotein</keyword>
<reference evidence="10 11" key="1">
    <citation type="journal article" date="2011" name="Proc. Natl. Acad. Sci. U.S.A.">
        <title>Comparative genomics of xylose-fermenting fungi for enhanced biofuel production.</title>
        <authorList>
            <person name="Wohlbach D.J."/>
            <person name="Kuo A."/>
            <person name="Sato T.K."/>
            <person name="Potts K.M."/>
            <person name="Salamov A.A."/>
            <person name="LaButti K.M."/>
            <person name="Sun H."/>
            <person name="Clum A."/>
            <person name="Pangilinan J.L."/>
            <person name="Lindquist E.A."/>
            <person name="Lucas S."/>
            <person name="Lapidus A."/>
            <person name="Jin M."/>
            <person name="Gunawan C."/>
            <person name="Balan V."/>
            <person name="Dale B.E."/>
            <person name="Jeffries T.W."/>
            <person name="Zinkel R."/>
            <person name="Barry K.W."/>
            <person name="Grigoriev I.V."/>
            <person name="Gasch A.P."/>
        </authorList>
    </citation>
    <scope>NUCLEOTIDE SEQUENCE [LARGE SCALE GENOMIC DNA]</scope>
    <source>
        <strain evidence="11">NRRL Y-27907 / 11-Y1</strain>
    </source>
</reference>
<keyword evidence="11" id="KW-1185">Reference proteome</keyword>
<dbReference type="InterPro" id="IPR033650">
    <property type="entry name" value="Ribosomal_mL46_NUDIX"/>
</dbReference>
<dbReference type="InParanoid" id="G3ANI2"/>
<evidence type="ECO:0000256" key="2">
    <source>
        <dbReference type="ARBA" id="ARBA00009070"/>
    </source>
</evidence>
<dbReference type="STRING" id="619300.G3ANI2"/>
<evidence type="ECO:0000256" key="1">
    <source>
        <dbReference type="ARBA" id="ARBA00004173"/>
    </source>
</evidence>
<gene>
    <name evidence="10" type="ORF">SPAPADRAFT_61085</name>
</gene>
<dbReference type="Pfam" id="PF11788">
    <property type="entry name" value="MRP-L46"/>
    <property type="match status" value="1"/>
</dbReference>
<dbReference type="EMBL" id="GL996502">
    <property type="protein sequence ID" value="EGW31970.1"/>
    <property type="molecule type" value="Genomic_DNA"/>
</dbReference>
<evidence type="ECO:0000256" key="5">
    <source>
        <dbReference type="ARBA" id="ARBA00023128"/>
    </source>
</evidence>
<dbReference type="CDD" id="cd04661">
    <property type="entry name" value="NUDIX_MRP_L46"/>
    <property type="match status" value="1"/>
</dbReference>
<protein>
    <recommendedName>
        <fullName evidence="7">Large ribosomal subunit protein mL46</fullName>
    </recommendedName>
</protein>
<dbReference type="HOGENOM" id="CLU_040204_0_0_1"/>
<dbReference type="PANTHER" id="PTHR13124:SF12">
    <property type="entry name" value="LARGE RIBOSOMAL SUBUNIT PROTEIN ML46"/>
    <property type="match status" value="1"/>
</dbReference>
<comment type="similarity">
    <text evidence="2">Belongs to the mitochondrion-specific ribosomal protein mL46 family.</text>
</comment>
<dbReference type="GO" id="GO:0003735">
    <property type="term" value="F:structural constituent of ribosome"/>
    <property type="evidence" value="ECO:0007669"/>
    <property type="project" value="InterPro"/>
</dbReference>
<name>G3ANI2_SPAPN</name>
<dbReference type="GO" id="GO:0005762">
    <property type="term" value="C:mitochondrial large ribosomal subunit"/>
    <property type="evidence" value="ECO:0007669"/>
    <property type="project" value="TreeGrafter"/>
</dbReference>
<dbReference type="InterPro" id="IPR040008">
    <property type="entry name" value="Ribosomal_mL46"/>
</dbReference>
<evidence type="ECO:0000313" key="11">
    <source>
        <dbReference type="Proteomes" id="UP000000709"/>
    </source>
</evidence>
<dbReference type="GeneID" id="18873703"/>
<dbReference type="FunCoup" id="G3ANI2">
    <property type="interactions" value="472"/>
</dbReference>
<evidence type="ECO:0000256" key="4">
    <source>
        <dbReference type="ARBA" id="ARBA00022980"/>
    </source>
</evidence>
<evidence type="ECO:0000256" key="6">
    <source>
        <dbReference type="ARBA" id="ARBA00023274"/>
    </source>
</evidence>
<dbReference type="KEGG" id="spaa:SPAPADRAFT_61085"/>
<dbReference type="RefSeq" id="XP_007375246.1">
    <property type="nucleotide sequence ID" value="XM_007375184.1"/>
</dbReference>
<feature type="region of interest" description="Disordered" evidence="8">
    <location>
        <begin position="81"/>
        <end position="100"/>
    </location>
</feature>
<organism evidence="11">
    <name type="scientific">Spathaspora passalidarum (strain NRRL Y-27907 / 11-Y1)</name>
    <dbReference type="NCBI Taxonomy" id="619300"/>
    <lineage>
        <taxon>Eukaryota</taxon>
        <taxon>Fungi</taxon>
        <taxon>Dikarya</taxon>
        <taxon>Ascomycota</taxon>
        <taxon>Saccharomycotina</taxon>
        <taxon>Pichiomycetes</taxon>
        <taxon>Debaryomycetaceae</taxon>
        <taxon>Spathaspora</taxon>
    </lineage>
</organism>
<comment type="subcellular location">
    <subcellularLocation>
        <location evidence="1">Mitochondrion</location>
    </subcellularLocation>
</comment>
<evidence type="ECO:0000259" key="9">
    <source>
        <dbReference type="Pfam" id="PF11788"/>
    </source>
</evidence>
<proteinExistence type="inferred from homology"/>
<keyword evidence="3" id="KW-0809">Transit peptide</keyword>
<evidence type="ECO:0000313" key="10">
    <source>
        <dbReference type="EMBL" id="EGW31970.1"/>
    </source>
</evidence>
<feature type="domain" description="Large ribosomal subunit protein mL46 N-terminal" evidence="9">
    <location>
        <begin position="23"/>
        <end position="148"/>
    </location>
</feature>
<dbReference type="eggNOG" id="KOG4548">
    <property type="taxonomic scope" value="Eukaryota"/>
</dbReference>
<keyword evidence="5" id="KW-0496">Mitochondrion</keyword>